<feature type="transmembrane region" description="Helical" evidence="1">
    <location>
        <begin position="337"/>
        <end position="357"/>
    </location>
</feature>
<name>A0A5C8HZZ8_9MICO</name>
<feature type="transmembrane region" description="Helical" evidence="1">
    <location>
        <begin position="260"/>
        <end position="279"/>
    </location>
</feature>
<dbReference type="EMBL" id="VRSV01000002">
    <property type="protein sequence ID" value="TXK10496.1"/>
    <property type="molecule type" value="Genomic_DNA"/>
</dbReference>
<dbReference type="AlphaFoldDB" id="A0A5C8HZZ8"/>
<feature type="transmembrane region" description="Helical" evidence="1">
    <location>
        <begin position="232"/>
        <end position="253"/>
    </location>
</feature>
<dbReference type="OrthoDB" id="581198at2"/>
<organism evidence="2 3">
    <name type="scientific">Microbacterium hatanonis</name>
    <dbReference type="NCBI Taxonomy" id="404366"/>
    <lineage>
        <taxon>Bacteria</taxon>
        <taxon>Bacillati</taxon>
        <taxon>Actinomycetota</taxon>
        <taxon>Actinomycetes</taxon>
        <taxon>Micrococcales</taxon>
        <taxon>Microbacteriaceae</taxon>
        <taxon>Microbacterium</taxon>
    </lineage>
</organism>
<protein>
    <submittedName>
        <fullName evidence="2">DUF2029 domain-containing protein</fullName>
    </submittedName>
</protein>
<keyword evidence="1" id="KW-0472">Membrane</keyword>
<evidence type="ECO:0000313" key="3">
    <source>
        <dbReference type="Proteomes" id="UP000321034"/>
    </source>
</evidence>
<evidence type="ECO:0000256" key="1">
    <source>
        <dbReference type="SAM" id="Phobius"/>
    </source>
</evidence>
<evidence type="ECO:0000313" key="2">
    <source>
        <dbReference type="EMBL" id="TXK10496.1"/>
    </source>
</evidence>
<accession>A0A5C8HZZ8</accession>
<keyword evidence="1" id="KW-1133">Transmembrane helix</keyword>
<feature type="transmembrane region" description="Helical" evidence="1">
    <location>
        <begin position="12"/>
        <end position="31"/>
    </location>
</feature>
<sequence>MGDVYNVYEPWSNQALGGGGIVGITVAWVYPQVALVPMLAAHLFSWIAGYTFGWAVLVCVLDAAAFAFLVGRGRSRARMAGARVWLVLFVLLGPIGMYRIDAITVPLAIVALLLAIRHPAVSSAILTIGAWIKIWPAAVVLALTIAARKRWWVVVASAGATAAAVVLVIVALGGAGNLTGFITAQVGRGLQMESTAATPFVWLAVFGVNGAKVAFDDEIITFAVYGPGVDTMAALLTPLMALAVAAVCIVGVLKAKAGARMLRLLPPLTLTLVLVLIVFNKVGSPQFVAWIIAPFVLWVIVDRSGIRRGLQYAAITALLTQGVYPLVFDLVRVANPIGVVVLTARNVMLVVLLVWVVQQLLRVPTERSRVAHIAASGARRADAPPVLD</sequence>
<feature type="transmembrane region" description="Helical" evidence="1">
    <location>
        <begin position="151"/>
        <end position="172"/>
    </location>
</feature>
<feature type="transmembrane region" description="Helical" evidence="1">
    <location>
        <begin position="313"/>
        <end position="331"/>
    </location>
</feature>
<keyword evidence="3" id="KW-1185">Reference proteome</keyword>
<feature type="transmembrane region" description="Helical" evidence="1">
    <location>
        <begin position="120"/>
        <end position="144"/>
    </location>
</feature>
<comment type="caution">
    <text evidence="2">The sequence shown here is derived from an EMBL/GenBank/DDBJ whole genome shotgun (WGS) entry which is preliminary data.</text>
</comment>
<proteinExistence type="predicted"/>
<feature type="transmembrane region" description="Helical" evidence="1">
    <location>
        <begin position="82"/>
        <end position="100"/>
    </location>
</feature>
<reference evidence="2 3" key="1">
    <citation type="submission" date="2019-08" db="EMBL/GenBank/DDBJ databases">
        <authorList>
            <person name="Dong K."/>
        </authorList>
    </citation>
    <scope>NUCLEOTIDE SEQUENCE [LARGE SCALE GENOMIC DNA]</scope>
    <source>
        <strain evidence="2 3">JCM14558</strain>
    </source>
</reference>
<dbReference type="Proteomes" id="UP000321034">
    <property type="component" value="Unassembled WGS sequence"/>
</dbReference>
<feature type="transmembrane region" description="Helical" evidence="1">
    <location>
        <begin position="43"/>
        <end position="70"/>
    </location>
</feature>
<keyword evidence="1" id="KW-0812">Transmembrane</keyword>
<feature type="transmembrane region" description="Helical" evidence="1">
    <location>
        <begin position="285"/>
        <end position="301"/>
    </location>
</feature>
<gene>
    <name evidence="2" type="ORF">FVP77_12430</name>
</gene>